<dbReference type="AlphaFoldDB" id="A0A377D3I0"/>
<gene>
    <name evidence="1" type="ORF">NCTC7922_01850</name>
</gene>
<keyword evidence="1" id="KW-0255">Endonuclease</keyword>
<sequence>MNASATTAFKATAARHRLDELLMLPQLNRDQIQRLATLTAAAFSTELERICDEVTERTGKGDDNLFTWLLTYQQLARMAIKTGREPHHTGRHSRSDVTAARHQTLNWYRAR</sequence>
<dbReference type="EMBL" id="UGFC01000006">
    <property type="protein sequence ID" value="STM15441.1"/>
    <property type="molecule type" value="Genomic_DNA"/>
</dbReference>
<evidence type="ECO:0000313" key="2">
    <source>
        <dbReference type="Proteomes" id="UP000254174"/>
    </source>
</evidence>
<dbReference type="GO" id="GO:0004519">
    <property type="term" value="F:endonuclease activity"/>
    <property type="evidence" value="ECO:0007669"/>
    <property type="project" value="UniProtKB-KW"/>
</dbReference>
<evidence type="ECO:0000313" key="1">
    <source>
        <dbReference type="EMBL" id="STM15441.1"/>
    </source>
</evidence>
<accession>A0A377D3I0</accession>
<organism evidence="1 2">
    <name type="scientific">Escherichia coli</name>
    <dbReference type="NCBI Taxonomy" id="562"/>
    <lineage>
        <taxon>Bacteria</taxon>
        <taxon>Pseudomonadati</taxon>
        <taxon>Pseudomonadota</taxon>
        <taxon>Gammaproteobacteria</taxon>
        <taxon>Enterobacterales</taxon>
        <taxon>Enterobacteriaceae</taxon>
        <taxon>Escherichia</taxon>
    </lineage>
</organism>
<name>A0A377D3I0_ECOLX</name>
<proteinExistence type="predicted"/>
<reference evidence="1 2" key="1">
    <citation type="submission" date="2018-06" db="EMBL/GenBank/DDBJ databases">
        <authorList>
            <consortium name="Pathogen Informatics"/>
            <person name="Doyle S."/>
        </authorList>
    </citation>
    <scope>NUCLEOTIDE SEQUENCE [LARGE SCALE GENOMIC DNA]</scope>
    <source>
        <strain evidence="1 2">NCTC7922</strain>
    </source>
</reference>
<protein>
    <submittedName>
        <fullName evidence="1">Putative endonuclease from prophage, replication protein A (GpA)</fullName>
    </submittedName>
</protein>
<keyword evidence="1" id="KW-0378">Hydrolase</keyword>
<dbReference type="Proteomes" id="UP000254174">
    <property type="component" value="Unassembled WGS sequence"/>
</dbReference>
<keyword evidence="1" id="KW-0540">Nuclease</keyword>